<sequence>MLLILFLIFVNQHFKTLNISLLRGVIGDLKMTVSPNLLKPKKWNDDDFEIKPKWFDIFYLEMESITDYIFRWEPNLKQDN</sequence>
<dbReference type="Proteomes" id="UP000184406">
    <property type="component" value="Unassembled WGS sequence"/>
</dbReference>
<evidence type="ECO:0000313" key="1">
    <source>
        <dbReference type="EMBL" id="SHG16266.1"/>
    </source>
</evidence>
<reference evidence="2" key="1">
    <citation type="submission" date="2016-11" db="EMBL/GenBank/DDBJ databases">
        <authorList>
            <person name="Varghese N."/>
            <person name="Submissions S."/>
        </authorList>
    </citation>
    <scope>NUCLEOTIDE SEQUENCE [LARGE SCALE GENOMIC DNA]</scope>
    <source>
        <strain evidence="2">DSM 17539</strain>
    </source>
</reference>
<gene>
    <name evidence="1" type="ORF">SAMN03080594_11535</name>
</gene>
<keyword evidence="2" id="KW-1185">Reference proteome</keyword>
<organism evidence="1 2">
    <name type="scientific">Arenibacter palladensis</name>
    <dbReference type="NCBI Taxonomy" id="237373"/>
    <lineage>
        <taxon>Bacteria</taxon>
        <taxon>Pseudomonadati</taxon>
        <taxon>Bacteroidota</taxon>
        <taxon>Flavobacteriia</taxon>
        <taxon>Flavobacteriales</taxon>
        <taxon>Flavobacteriaceae</taxon>
        <taxon>Arenibacter</taxon>
    </lineage>
</organism>
<dbReference type="EMBL" id="FQUX01000015">
    <property type="protein sequence ID" value="SHG16266.1"/>
    <property type="molecule type" value="Genomic_DNA"/>
</dbReference>
<name>A0A1M5HJY0_9FLAO</name>
<protein>
    <submittedName>
        <fullName evidence="1">Uncharacterized protein</fullName>
    </submittedName>
</protein>
<proteinExistence type="predicted"/>
<accession>A0A1M5HJY0</accession>
<dbReference type="AlphaFoldDB" id="A0A1M5HJY0"/>
<evidence type="ECO:0000313" key="2">
    <source>
        <dbReference type="Proteomes" id="UP000184406"/>
    </source>
</evidence>